<evidence type="ECO:0000313" key="2">
    <source>
        <dbReference type="Proteomes" id="UP000648257"/>
    </source>
</evidence>
<gene>
    <name evidence="1" type="ORF">H8K52_07545</name>
</gene>
<evidence type="ECO:0000313" key="1">
    <source>
        <dbReference type="EMBL" id="MBC3807198.1"/>
    </source>
</evidence>
<protein>
    <submittedName>
        <fullName evidence="1">Uncharacterized protein</fullName>
    </submittedName>
</protein>
<organism evidence="1 2">
    <name type="scientific">Undibacterium seohonense</name>
    <dbReference type="NCBI Taxonomy" id="1344950"/>
    <lineage>
        <taxon>Bacteria</taxon>
        <taxon>Pseudomonadati</taxon>
        <taxon>Pseudomonadota</taxon>
        <taxon>Betaproteobacteria</taxon>
        <taxon>Burkholderiales</taxon>
        <taxon>Oxalobacteraceae</taxon>
        <taxon>Undibacterium</taxon>
    </lineage>
</organism>
<keyword evidence="2" id="KW-1185">Reference proteome</keyword>
<dbReference type="RefSeq" id="WP_186922287.1">
    <property type="nucleotide sequence ID" value="NZ_JACOFW010000006.1"/>
</dbReference>
<sequence length="87" mass="10234">MTKWPKDRVVVASDMSSRDGIGVEIYRNDELVIEIFRDDSEKTRTVTLFKKSVSLELMNEAIETFKREIPWDFIDYDKLIADDQSRS</sequence>
<name>A0ABR6X2K5_9BURK</name>
<dbReference type="Proteomes" id="UP000648257">
    <property type="component" value="Unassembled WGS sequence"/>
</dbReference>
<reference evidence="1 2" key="1">
    <citation type="submission" date="2020-08" db="EMBL/GenBank/DDBJ databases">
        <title>Novel species isolated from subtropical streams in China.</title>
        <authorList>
            <person name="Lu H."/>
        </authorList>
    </citation>
    <scope>NUCLEOTIDE SEQUENCE [LARGE SCALE GENOMIC DNA]</scope>
    <source>
        <strain evidence="1 2">KACC 16656</strain>
    </source>
</reference>
<proteinExistence type="predicted"/>
<dbReference type="EMBL" id="JACOFW010000006">
    <property type="protein sequence ID" value="MBC3807198.1"/>
    <property type="molecule type" value="Genomic_DNA"/>
</dbReference>
<accession>A0ABR6X2K5</accession>
<comment type="caution">
    <text evidence="1">The sequence shown here is derived from an EMBL/GenBank/DDBJ whole genome shotgun (WGS) entry which is preliminary data.</text>
</comment>